<gene>
    <name evidence="1" type="ORF">AK812_SmicGene21575</name>
</gene>
<organism evidence="1 2">
    <name type="scientific">Symbiodinium microadriaticum</name>
    <name type="common">Dinoflagellate</name>
    <name type="synonym">Zooxanthella microadriatica</name>
    <dbReference type="NCBI Taxonomy" id="2951"/>
    <lineage>
        <taxon>Eukaryota</taxon>
        <taxon>Sar</taxon>
        <taxon>Alveolata</taxon>
        <taxon>Dinophyceae</taxon>
        <taxon>Suessiales</taxon>
        <taxon>Symbiodiniaceae</taxon>
        <taxon>Symbiodinium</taxon>
    </lineage>
</organism>
<name>A0A1Q9DM18_SYMMI</name>
<sequence>MKVLRPSAKDPRFTGADTTLNWEAPVEGLWWFRGSTVDLWSWQPVSFAEPRYGDEWNGAHEVKVLKYQFFELFADLGLLFVYKTQDQAESP</sequence>
<comment type="caution">
    <text evidence="1">The sequence shown here is derived from an EMBL/GenBank/DDBJ whole genome shotgun (WGS) entry which is preliminary data.</text>
</comment>
<proteinExistence type="predicted"/>
<accession>A0A1Q9DM18</accession>
<reference evidence="1 2" key="1">
    <citation type="submission" date="2016-02" db="EMBL/GenBank/DDBJ databases">
        <title>Genome analysis of coral dinoflagellate symbionts highlights evolutionary adaptations to a symbiotic lifestyle.</title>
        <authorList>
            <person name="Aranda M."/>
            <person name="Li Y."/>
            <person name="Liew Y.J."/>
            <person name="Baumgarten S."/>
            <person name="Simakov O."/>
            <person name="Wilson M."/>
            <person name="Piel J."/>
            <person name="Ashoor H."/>
            <person name="Bougouffa S."/>
            <person name="Bajic V.B."/>
            <person name="Ryu T."/>
            <person name="Ravasi T."/>
            <person name="Bayer T."/>
            <person name="Micklem G."/>
            <person name="Kim H."/>
            <person name="Bhak J."/>
            <person name="Lajeunesse T.C."/>
            <person name="Voolstra C.R."/>
        </authorList>
    </citation>
    <scope>NUCLEOTIDE SEQUENCE [LARGE SCALE GENOMIC DNA]</scope>
    <source>
        <strain evidence="1 2">CCMP2467</strain>
    </source>
</reference>
<dbReference type="EMBL" id="LSRX01000475">
    <property type="protein sequence ID" value="OLP96227.1"/>
    <property type="molecule type" value="Genomic_DNA"/>
</dbReference>
<dbReference type="AlphaFoldDB" id="A0A1Q9DM18"/>
<keyword evidence="2" id="KW-1185">Reference proteome</keyword>
<dbReference type="Proteomes" id="UP000186817">
    <property type="component" value="Unassembled WGS sequence"/>
</dbReference>
<dbReference type="OrthoDB" id="427679at2759"/>
<evidence type="ECO:0000313" key="2">
    <source>
        <dbReference type="Proteomes" id="UP000186817"/>
    </source>
</evidence>
<protein>
    <submittedName>
        <fullName evidence="1">Uncharacterized protein</fullName>
    </submittedName>
</protein>
<evidence type="ECO:0000313" key="1">
    <source>
        <dbReference type="EMBL" id="OLP96227.1"/>
    </source>
</evidence>